<dbReference type="PANTHER" id="PTHR21152">
    <property type="entry name" value="AMINOTRANSFERASE CLASS V"/>
    <property type="match status" value="1"/>
</dbReference>
<proteinExistence type="predicted"/>
<sequence>MPHTEFSVVYTAHATHHAAPEFMEAFKLTLEIVQEAYRAGSATFVPGTGSGGMESVARQLAPGKRCLVVRNGLFSFRWSAILDAAQIAREVRILKARQVEDAPTAPFAPPPVDEVVAAIAEQRSEVVFVPQVETSAGMLLPDDYLTRVAEAAHAVGGLLVVDAIAAGPLFVDMPTVGADVVISAPQKTWSGTPCGAMVMMTDAVKAGLKPTSSFALDLAHWTRIADSGRAMKVDYHATLPTDTIIANSRMLAAVRDLGFDTARARQWELGTRVRAGLVDLGYPSVAAPDFESPSVVVVYADDALATGDTGGTGIRVSNGVPLQLGERPDYRAVRIGLFGLSKLTDVDGTARDLLDAFAALRRA</sequence>
<dbReference type="SUPFAM" id="SSF53383">
    <property type="entry name" value="PLP-dependent transferases"/>
    <property type="match status" value="1"/>
</dbReference>
<dbReference type="GO" id="GO:0008453">
    <property type="term" value="F:alanine-glyoxylate transaminase activity"/>
    <property type="evidence" value="ECO:0007669"/>
    <property type="project" value="TreeGrafter"/>
</dbReference>
<dbReference type="RefSeq" id="WP_092613588.1">
    <property type="nucleotide sequence ID" value="NZ_FMYF01000014.1"/>
</dbReference>
<dbReference type="InterPro" id="IPR000192">
    <property type="entry name" value="Aminotrans_V_dom"/>
</dbReference>
<feature type="domain" description="Aminotransferase class V" evidence="3">
    <location>
        <begin position="14"/>
        <end position="288"/>
    </location>
</feature>
<name>A0A1G6I9E0_9ACTN</name>
<evidence type="ECO:0000256" key="1">
    <source>
        <dbReference type="ARBA" id="ARBA00001933"/>
    </source>
</evidence>
<evidence type="ECO:0000256" key="2">
    <source>
        <dbReference type="ARBA" id="ARBA00022898"/>
    </source>
</evidence>
<dbReference type="Pfam" id="PF00266">
    <property type="entry name" value="Aminotran_5"/>
    <property type="match status" value="1"/>
</dbReference>
<dbReference type="AlphaFoldDB" id="A0A1G6I9E0"/>
<dbReference type="Gene3D" id="3.40.640.10">
    <property type="entry name" value="Type I PLP-dependent aspartate aminotransferase-like (Major domain)"/>
    <property type="match status" value="1"/>
</dbReference>
<dbReference type="InterPro" id="IPR015421">
    <property type="entry name" value="PyrdxlP-dep_Trfase_major"/>
</dbReference>
<gene>
    <name evidence="4" type="ORF">GA0111570_11483</name>
</gene>
<dbReference type="PANTHER" id="PTHR21152:SF40">
    <property type="entry name" value="ALANINE--GLYOXYLATE AMINOTRANSFERASE"/>
    <property type="match status" value="1"/>
</dbReference>
<dbReference type="Proteomes" id="UP000199086">
    <property type="component" value="Unassembled WGS sequence"/>
</dbReference>
<dbReference type="Gene3D" id="3.90.1150.10">
    <property type="entry name" value="Aspartate Aminotransferase, domain 1"/>
    <property type="match status" value="1"/>
</dbReference>
<dbReference type="STRING" id="1577474.GA0111570_11483"/>
<keyword evidence="4" id="KW-0808">Transferase</keyword>
<reference evidence="4 5" key="1">
    <citation type="submission" date="2016-06" db="EMBL/GenBank/DDBJ databases">
        <authorList>
            <person name="Olsen C.W."/>
            <person name="Carey S."/>
            <person name="Hinshaw L."/>
            <person name="Karasin A.I."/>
        </authorList>
    </citation>
    <scope>NUCLEOTIDE SEQUENCE [LARGE SCALE GENOMIC DNA]</scope>
    <source>
        <strain evidence="4 5">LZ-22</strain>
    </source>
</reference>
<dbReference type="InterPro" id="IPR015424">
    <property type="entry name" value="PyrdxlP-dep_Trfase"/>
</dbReference>
<dbReference type="GO" id="GO:0004760">
    <property type="term" value="F:L-serine-pyruvate transaminase activity"/>
    <property type="evidence" value="ECO:0007669"/>
    <property type="project" value="TreeGrafter"/>
</dbReference>
<comment type="cofactor">
    <cofactor evidence="1">
        <name>pyridoxal 5'-phosphate</name>
        <dbReference type="ChEBI" id="CHEBI:597326"/>
    </cofactor>
</comment>
<organism evidence="4 5">
    <name type="scientific">Raineyella antarctica</name>
    <dbReference type="NCBI Taxonomy" id="1577474"/>
    <lineage>
        <taxon>Bacteria</taxon>
        <taxon>Bacillati</taxon>
        <taxon>Actinomycetota</taxon>
        <taxon>Actinomycetes</taxon>
        <taxon>Propionibacteriales</taxon>
        <taxon>Propionibacteriaceae</taxon>
        <taxon>Raineyella</taxon>
    </lineage>
</organism>
<dbReference type="OrthoDB" id="9766472at2"/>
<protein>
    <submittedName>
        <fullName evidence="4">Aspartate aminotransferase</fullName>
    </submittedName>
</protein>
<evidence type="ECO:0000313" key="5">
    <source>
        <dbReference type="Proteomes" id="UP000199086"/>
    </source>
</evidence>
<dbReference type="GO" id="GO:0019265">
    <property type="term" value="P:glycine biosynthetic process, by transamination of glyoxylate"/>
    <property type="evidence" value="ECO:0007669"/>
    <property type="project" value="TreeGrafter"/>
</dbReference>
<accession>A0A1G6I9E0</accession>
<dbReference type="EMBL" id="FMYF01000014">
    <property type="protein sequence ID" value="SDC02625.1"/>
    <property type="molecule type" value="Genomic_DNA"/>
</dbReference>
<evidence type="ECO:0000259" key="3">
    <source>
        <dbReference type="Pfam" id="PF00266"/>
    </source>
</evidence>
<evidence type="ECO:0000313" key="4">
    <source>
        <dbReference type="EMBL" id="SDC02625.1"/>
    </source>
</evidence>
<dbReference type="InterPro" id="IPR015422">
    <property type="entry name" value="PyrdxlP-dep_Trfase_small"/>
</dbReference>
<keyword evidence="4" id="KW-0032">Aminotransferase</keyword>
<keyword evidence="2" id="KW-0663">Pyridoxal phosphate</keyword>
<keyword evidence="5" id="KW-1185">Reference proteome</keyword>